<comment type="caution">
    <text evidence="7">The sequence shown here is derived from an EMBL/GenBank/DDBJ whole genome shotgun (WGS) entry which is preliminary data.</text>
</comment>
<name>A0A4R6DQF4_9RHOO</name>
<feature type="transmembrane region" description="Helical" evidence="6">
    <location>
        <begin position="29"/>
        <end position="52"/>
    </location>
</feature>
<keyword evidence="8" id="KW-1185">Reference proteome</keyword>
<dbReference type="Pfam" id="PF07963">
    <property type="entry name" value="N_methyl"/>
    <property type="match status" value="1"/>
</dbReference>
<organism evidence="7 8">
    <name type="scientific">Azoarcus indigens</name>
    <dbReference type="NCBI Taxonomy" id="29545"/>
    <lineage>
        <taxon>Bacteria</taxon>
        <taxon>Pseudomonadati</taxon>
        <taxon>Pseudomonadota</taxon>
        <taxon>Betaproteobacteria</taxon>
        <taxon>Rhodocyclales</taxon>
        <taxon>Zoogloeaceae</taxon>
        <taxon>Azoarcus</taxon>
    </lineage>
</organism>
<evidence type="ECO:0000256" key="5">
    <source>
        <dbReference type="ARBA" id="ARBA00023136"/>
    </source>
</evidence>
<evidence type="ECO:0000256" key="2">
    <source>
        <dbReference type="ARBA" id="ARBA00022481"/>
    </source>
</evidence>
<evidence type="ECO:0000256" key="3">
    <source>
        <dbReference type="ARBA" id="ARBA00022692"/>
    </source>
</evidence>
<dbReference type="Proteomes" id="UP000295129">
    <property type="component" value="Unassembled WGS sequence"/>
</dbReference>
<evidence type="ECO:0000313" key="7">
    <source>
        <dbReference type="EMBL" id="TDN47123.1"/>
    </source>
</evidence>
<keyword evidence="4 6" id="KW-1133">Transmembrane helix</keyword>
<evidence type="ECO:0000256" key="6">
    <source>
        <dbReference type="SAM" id="Phobius"/>
    </source>
</evidence>
<dbReference type="InterPro" id="IPR045584">
    <property type="entry name" value="Pilin-like"/>
</dbReference>
<dbReference type="Gene3D" id="3.30.700.10">
    <property type="entry name" value="Glycoprotein, Type 4 Pilin"/>
    <property type="match status" value="1"/>
</dbReference>
<dbReference type="GO" id="GO:0015628">
    <property type="term" value="P:protein secretion by the type II secretion system"/>
    <property type="evidence" value="ECO:0007669"/>
    <property type="project" value="InterPro"/>
</dbReference>
<protein>
    <submittedName>
        <fullName evidence="7">Type IV pilus assembly protein PilE</fullName>
    </submittedName>
</protein>
<dbReference type="EMBL" id="SNVV01000022">
    <property type="protein sequence ID" value="TDN47123.1"/>
    <property type="molecule type" value="Genomic_DNA"/>
</dbReference>
<dbReference type="NCBIfam" id="TIGR02532">
    <property type="entry name" value="IV_pilin_GFxxxE"/>
    <property type="match status" value="1"/>
</dbReference>
<dbReference type="PANTHER" id="PTHR30093">
    <property type="entry name" value="GENERAL SECRETION PATHWAY PROTEIN G"/>
    <property type="match status" value="1"/>
</dbReference>
<comment type="subcellular location">
    <subcellularLocation>
        <location evidence="1">Membrane</location>
        <topology evidence="1">Single-pass membrane protein</topology>
    </subcellularLocation>
</comment>
<evidence type="ECO:0000256" key="1">
    <source>
        <dbReference type="ARBA" id="ARBA00004167"/>
    </source>
</evidence>
<dbReference type="OrthoDB" id="8592370at2"/>
<reference evidence="7 8" key="1">
    <citation type="submission" date="2019-03" db="EMBL/GenBank/DDBJ databases">
        <title>Genomic Encyclopedia of Type Strains, Phase IV (KMG-IV): sequencing the most valuable type-strain genomes for metagenomic binning, comparative biology and taxonomic classification.</title>
        <authorList>
            <person name="Goeker M."/>
        </authorList>
    </citation>
    <scope>NUCLEOTIDE SEQUENCE [LARGE SCALE GENOMIC DNA]</scope>
    <source>
        <strain evidence="7 8">DSM 12121</strain>
    </source>
</reference>
<keyword evidence="2" id="KW-0488">Methylation</keyword>
<dbReference type="GO" id="GO:0015627">
    <property type="term" value="C:type II protein secretion system complex"/>
    <property type="evidence" value="ECO:0007669"/>
    <property type="project" value="InterPro"/>
</dbReference>
<dbReference type="Pfam" id="PF16732">
    <property type="entry name" value="ComP_DUS"/>
    <property type="match status" value="1"/>
</dbReference>
<dbReference type="InterPro" id="IPR012902">
    <property type="entry name" value="N_methyl_site"/>
</dbReference>
<dbReference type="SUPFAM" id="SSF54523">
    <property type="entry name" value="Pili subunits"/>
    <property type="match status" value="1"/>
</dbReference>
<accession>A0A4R6DQF4</accession>
<keyword evidence="3 6" id="KW-0812">Transmembrane</keyword>
<gene>
    <name evidence="7" type="ORF">C7389_12280</name>
</gene>
<evidence type="ECO:0000313" key="8">
    <source>
        <dbReference type="Proteomes" id="UP000295129"/>
    </source>
</evidence>
<dbReference type="InterPro" id="IPR000983">
    <property type="entry name" value="Bac_GSPG_pilin"/>
</dbReference>
<dbReference type="AlphaFoldDB" id="A0A4R6DQF4"/>
<dbReference type="PANTHER" id="PTHR30093:SF44">
    <property type="entry name" value="TYPE II SECRETION SYSTEM CORE PROTEIN G"/>
    <property type="match status" value="1"/>
</dbReference>
<dbReference type="GO" id="GO:0016020">
    <property type="term" value="C:membrane"/>
    <property type="evidence" value="ECO:0007669"/>
    <property type="project" value="UniProtKB-SubCell"/>
</dbReference>
<dbReference type="GO" id="GO:0043683">
    <property type="term" value="P:type IV pilus assembly"/>
    <property type="evidence" value="ECO:0007669"/>
    <property type="project" value="InterPro"/>
</dbReference>
<evidence type="ECO:0000256" key="4">
    <source>
        <dbReference type="ARBA" id="ARBA00022989"/>
    </source>
</evidence>
<keyword evidence="5 6" id="KW-0472">Membrane</keyword>
<dbReference type="PROSITE" id="PS00409">
    <property type="entry name" value="PROKAR_NTER_METHYL"/>
    <property type="match status" value="1"/>
</dbReference>
<sequence>MAAHPPNAGNRPSASPPFLASAPRKPGGFTLIELMIVVAVVAILAAVALPAYQSYIKKSRAKAAGADLVALSLNVENFYQKKLSYPTDSTDTDDWQGGWSAAVAEFFTYSSSFENTQYTLKATGKSGPMSGCDVTLVVPHTGNTTRSATSGCGLSGNTW</sequence>
<dbReference type="InterPro" id="IPR031982">
    <property type="entry name" value="PilE-like"/>
</dbReference>
<proteinExistence type="predicted"/>
<dbReference type="PRINTS" id="PR00813">
    <property type="entry name" value="BCTERIALGSPG"/>
</dbReference>